<feature type="chain" id="PRO_5022245356" description="Glycine zipper family protein" evidence="2">
    <location>
        <begin position="29"/>
        <end position="310"/>
    </location>
</feature>
<dbReference type="Pfam" id="PF20125">
    <property type="entry name" value="DUF6515"/>
    <property type="match status" value="1"/>
</dbReference>
<feature type="region of interest" description="Disordered" evidence="1">
    <location>
        <begin position="29"/>
        <end position="135"/>
    </location>
</feature>
<accession>A0A557SQJ3</accession>
<comment type="caution">
    <text evidence="3">The sequence shown here is derived from an EMBL/GenBank/DDBJ whole genome shotgun (WGS) entry which is preliminary data.</text>
</comment>
<sequence length="310" mass="35717">MKTKTLVCSRGMLIALSLLASMGNLAHADTTGERDRGRGDARTNERREARSEARTEARTENRTEARTEARTENRHDDRRDERRDDRRESVQSPRETRQDRRDDGRDTRAVVRQDARVDRRDDRRDDRRSVHVERRHYPSRGAVIHALPPAHRVVTHRGGRYMFSNGVWYRPSGSRFVVIAPPFGIVVPVLPLGYLTLRIGPSRYYYANEVYYAPAPQGYVVVERPAGAPEYPEDELADDEPQQFIYPRLGQSEAQQADDRYECHRWSREQTGFDPTRPVYDGSNTQSGSARSDYYRAMGACLDGRGYTVR</sequence>
<evidence type="ECO:0000313" key="3">
    <source>
        <dbReference type="EMBL" id="TVO79667.1"/>
    </source>
</evidence>
<dbReference type="InterPro" id="IPR045398">
    <property type="entry name" value="DUF6515"/>
</dbReference>
<dbReference type="AlphaFoldDB" id="A0A557SQJ3"/>
<reference evidence="3 4" key="1">
    <citation type="submission" date="2019-07" db="EMBL/GenBank/DDBJ databases">
        <title>The pathways for chlorine oxyanion respiration interact through the shared metabolite chlorate.</title>
        <authorList>
            <person name="Barnum T.P."/>
            <person name="Cheng Y."/>
            <person name="Hill K.A."/>
            <person name="Lucas L.N."/>
            <person name="Carlson H.K."/>
            <person name="Coates J.D."/>
        </authorList>
    </citation>
    <scope>NUCLEOTIDE SEQUENCE [LARGE SCALE GENOMIC DNA]</scope>
    <source>
        <strain evidence="3 4">SFB-1</strain>
    </source>
</reference>
<dbReference type="EMBL" id="VMNI01000001">
    <property type="protein sequence ID" value="TVO79667.1"/>
    <property type="molecule type" value="Genomic_DNA"/>
</dbReference>
<evidence type="ECO:0000313" key="4">
    <source>
        <dbReference type="Proteomes" id="UP000318349"/>
    </source>
</evidence>
<dbReference type="Proteomes" id="UP000318349">
    <property type="component" value="Unassembled WGS sequence"/>
</dbReference>
<gene>
    <name evidence="3" type="ORF">FHP89_00175</name>
</gene>
<name>A0A557SQJ3_9RHOO</name>
<organism evidence="3 4">
    <name type="scientific">Denitromonas halophila</name>
    <dbReference type="NCBI Taxonomy" id="1629404"/>
    <lineage>
        <taxon>Bacteria</taxon>
        <taxon>Pseudomonadati</taxon>
        <taxon>Pseudomonadota</taxon>
        <taxon>Betaproteobacteria</taxon>
        <taxon>Rhodocyclales</taxon>
        <taxon>Zoogloeaceae</taxon>
        <taxon>Denitromonas</taxon>
    </lineage>
</organism>
<feature type="compositionally biased region" description="Basic and acidic residues" evidence="1">
    <location>
        <begin position="30"/>
        <end position="135"/>
    </location>
</feature>
<feature type="region of interest" description="Disordered" evidence="1">
    <location>
        <begin position="270"/>
        <end position="289"/>
    </location>
</feature>
<protein>
    <recommendedName>
        <fullName evidence="5">Glycine zipper family protein</fullName>
    </recommendedName>
</protein>
<keyword evidence="2" id="KW-0732">Signal</keyword>
<evidence type="ECO:0000256" key="1">
    <source>
        <dbReference type="SAM" id="MobiDB-lite"/>
    </source>
</evidence>
<proteinExistence type="predicted"/>
<feature type="signal peptide" evidence="2">
    <location>
        <begin position="1"/>
        <end position="28"/>
    </location>
</feature>
<evidence type="ECO:0000256" key="2">
    <source>
        <dbReference type="SAM" id="SignalP"/>
    </source>
</evidence>
<evidence type="ECO:0008006" key="5">
    <source>
        <dbReference type="Google" id="ProtNLM"/>
    </source>
</evidence>